<protein>
    <recommendedName>
        <fullName evidence="4">Ubiquitinyl hydrolase 1</fullName>
    </recommendedName>
</protein>
<dbReference type="STRING" id="429701.A0A2G9I1A0"/>
<feature type="compositionally biased region" description="Basic and acidic residues" evidence="1">
    <location>
        <begin position="255"/>
        <end position="268"/>
    </location>
</feature>
<reference evidence="3" key="1">
    <citation type="journal article" date="2018" name="Gigascience">
        <title>Genome assembly of the Pink Ipe (Handroanthus impetiginosus, Bignoniaceae), a highly valued, ecologically keystone Neotropical timber forest tree.</title>
        <authorList>
            <person name="Silva-Junior O.B."/>
            <person name="Grattapaglia D."/>
            <person name="Novaes E."/>
            <person name="Collevatti R.G."/>
        </authorList>
    </citation>
    <scope>NUCLEOTIDE SEQUENCE [LARGE SCALE GENOMIC DNA]</scope>
    <source>
        <strain evidence="3">cv. UFG-1</strain>
    </source>
</reference>
<feature type="compositionally biased region" description="Basic and acidic residues" evidence="1">
    <location>
        <begin position="124"/>
        <end position="142"/>
    </location>
</feature>
<proteinExistence type="predicted"/>
<gene>
    <name evidence="2" type="ORF">CDL12_03730</name>
</gene>
<feature type="compositionally biased region" description="Acidic residues" evidence="1">
    <location>
        <begin position="106"/>
        <end position="123"/>
    </location>
</feature>
<feature type="compositionally biased region" description="Basic and acidic residues" evidence="1">
    <location>
        <begin position="96"/>
        <end position="105"/>
    </location>
</feature>
<evidence type="ECO:0000313" key="2">
    <source>
        <dbReference type="EMBL" id="PIN23547.1"/>
    </source>
</evidence>
<name>A0A2G9I1A0_9LAMI</name>
<evidence type="ECO:0000313" key="3">
    <source>
        <dbReference type="Proteomes" id="UP000231279"/>
    </source>
</evidence>
<evidence type="ECO:0008006" key="4">
    <source>
        <dbReference type="Google" id="ProtNLM"/>
    </source>
</evidence>
<keyword evidence="3" id="KW-1185">Reference proteome</keyword>
<feature type="region of interest" description="Disordered" evidence="1">
    <location>
        <begin position="229"/>
        <end position="268"/>
    </location>
</feature>
<feature type="region of interest" description="Disordered" evidence="1">
    <location>
        <begin position="76"/>
        <end position="202"/>
    </location>
</feature>
<feature type="compositionally biased region" description="Basic and acidic residues" evidence="1">
    <location>
        <begin position="149"/>
        <end position="178"/>
    </location>
</feature>
<comment type="caution">
    <text evidence="2">The sequence shown here is derived from an EMBL/GenBank/DDBJ whole genome shotgun (WGS) entry which is preliminary data.</text>
</comment>
<accession>A0A2G9I1A0</accession>
<dbReference type="AlphaFoldDB" id="A0A2G9I1A0"/>
<dbReference type="Proteomes" id="UP000231279">
    <property type="component" value="Unassembled WGS sequence"/>
</dbReference>
<evidence type="ECO:0000256" key="1">
    <source>
        <dbReference type="SAM" id="MobiDB-lite"/>
    </source>
</evidence>
<organism evidence="2 3">
    <name type="scientific">Handroanthus impetiginosus</name>
    <dbReference type="NCBI Taxonomy" id="429701"/>
    <lineage>
        <taxon>Eukaryota</taxon>
        <taxon>Viridiplantae</taxon>
        <taxon>Streptophyta</taxon>
        <taxon>Embryophyta</taxon>
        <taxon>Tracheophyta</taxon>
        <taxon>Spermatophyta</taxon>
        <taxon>Magnoliopsida</taxon>
        <taxon>eudicotyledons</taxon>
        <taxon>Gunneridae</taxon>
        <taxon>Pentapetalae</taxon>
        <taxon>asterids</taxon>
        <taxon>lamiids</taxon>
        <taxon>Lamiales</taxon>
        <taxon>Bignoniaceae</taxon>
        <taxon>Crescentiina</taxon>
        <taxon>Tabebuia alliance</taxon>
        <taxon>Handroanthus</taxon>
    </lineage>
</organism>
<dbReference type="EMBL" id="NKXS01000556">
    <property type="protein sequence ID" value="PIN23547.1"/>
    <property type="molecule type" value="Genomic_DNA"/>
</dbReference>
<sequence length="268" mass="31789">MGHSYILIHRPRNEKVCRGRRKSKEIPRRLQFWIDGNCCQVRAKDQRIKDLKKRVVELEAAANKDLCVLAPVKADAATTKEQRNRGATCEEQGNNDGKEQERKDEEEMDEEIKDDEDEEEEEKVAENEQKKEKIKEEQDDKKGKKKNGKDKERKEKECEKEEEIKYGDDYEERDHNPDNEYNDMNEENQTKHRAGQVSCHHEVEMNKKLESISRKLDFEQDVNFNRNELVEKQKSENFDSSLSTTPAKRAKRRNEKRDHTEEKKTIPE</sequence>